<dbReference type="Pfam" id="PF03631">
    <property type="entry name" value="Virul_fac_BrkB"/>
    <property type="match status" value="1"/>
</dbReference>
<keyword evidence="8" id="KW-1185">Reference proteome</keyword>
<dbReference type="PANTHER" id="PTHR30213">
    <property type="entry name" value="INNER MEMBRANE PROTEIN YHJD"/>
    <property type="match status" value="1"/>
</dbReference>
<organism evidence="7 8">
    <name type="scientific">Victivallis lenta</name>
    <dbReference type="NCBI Taxonomy" id="2606640"/>
    <lineage>
        <taxon>Bacteria</taxon>
        <taxon>Pseudomonadati</taxon>
        <taxon>Lentisphaerota</taxon>
        <taxon>Lentisphaeria</taxon>
        <taxon>Victivallales</taxon>
        <taxon>Victivallaceae</taxon>
        <taxon>Victivallis</taxon>
    </lineage>
</organism>
<dbReference type="Proteomes" id="UP000435649">
    <property type="component" value="Unassembled WGS sequence"/>
</dbReference>
<keyword evidence="2" id="KW-1003">Cell membrane</keyword>
<feature type="transmembrane region" description="Helical" evidence="6">
    <location>
        <begin position="114"/>
        <end position="134"/>
    </location>
</feature>
<comment type="subcellular location">
    <subcellularLocation>
        <location evidence="1">Cell membrane</location>
        <topology evidence="1">Multi-pass membrane protein</topology>
    </subcellularLocation>
</comment>
<evidence type="ECO:0000256" key="2">
    <source>
        <dbReference type="ARBA" id="ARBA00022475"/>
    </source>
</evidence>
<keyword evidence="4 6" id="KW-1133">Transmembrane helix</keyword>
<name>A0A844G605_9BACT</name>
<evidence type="ECO:0000256" key="3">
    <source>
        <dbReference type="ARBA" id="ARBA00022692"/>
    </source>
</evidence>
<dbReference type="NCBIfam" id="TIGR00765">
    <property type="entry name" value="yihY_not_rbn"/>
    <property type="match status" value="1"/>
</dbReference>
<evidence type="ECO:0000256" key="1">
    <source>
        <dbReference type="ARBA" id="ARBA00004651"/>
    </source>
</evidence>
<feature type="transmembrane region" description="Helical" evidence="6">
    <location>
        <begin position="230"/>
        <end position="254"/>
    </location>
</feature>
<dbReference type="RefSeq" id="WP_106051673.1">
    <property type="nucleotide sequence ID" value="NZ_CALXOB010000015.1"/>
</dbReference>
<evidence type="ECO:0000313" key="8">
    <source>
        <dbReference type="Proteomes" id="UP000435649"/>
    </source>
</evidence>
<feature type="transmembrane region" description="Helical" evidence="6">
    <location>
        <begin position="194"/>
        <end position="218"/>
    </location>
</feature>
<proteinExistence type="predicted"/>
<feature type="transmembrane region" description="Helical" evidence="6">
    <location>
        <begin position="154"/>
        <end position="174"/>
    </location>
</feature>
<evidence type="ECO:0000256" key="5">
    <source>
        <dbReference type="ARBA" id="ARBA00023136"/>
    </source>
</evidence>
<sequence>MQSGRLKQLFVHYVTGSDCSYRELGPVGKLTRLLWISGLRYTVDRNSLRAVALTYYTLFAVVPMLALAFGIAKGFELQKKLQEILVDKLANQREILEWIYQFADTTLRQTQGGIIAGAGVIVLLWTVMWLVNNVEKSFNAIWNLPPRGNLFRRFSDYLSLILITPFLIIVLSSAGPVLRKLLDDGGRLGTAGTALFSLMSEIFPPLLICVTFSLIYFIAPNTKVKFRSAILGGIIGGLLFQLFQDGFIILQTSIYRYNKIYGSFAILPLFLVWLKLSWQIALFGAEVSFIHQHIGSGLFDRLGKEKLSLKLRREYQLLILGKIFRTFDRDGGAVEEEELLGTLPLPQVLTLSMLDELVEAGVIYKLEGLDDNRYLPGHPSEHYTICDALGRLGESGLVNPPTGNTPALERVIRSLKTIDRDASRSPGNLPLKEIDPS</sequence>
<feature type="transmembrane region" description="Helical" evidence="6">
    <location>
        <begin position="50"/>
        <end position="72"/>
    </location>
</feature>
<keyword evidence="5 6" id="KW-0472">Membrane</keyword>
<reference evidence="7 8" key="1">
    <citation type="submission" date="2019-08" db="EMBL/GenBank/DDBJ databases">
        <title>In-depth cultivation of the pig gut microbiome towards novel bacterial diversity and tailored functional studies.</title>
        <authorList>
            <person name="Wylensek D."/>
            <person name="Hitch T.C.A."/>
            <person name="Clavel T."/>
        </authorList>
    </citation>
    <scope>NUCLEOTIDE SEQUENCE [LARGE SCALE GENOMIC DNA]</scope>
    <source>
        <strain evidence="7 8">BBE-744-WT-12</strain>
    </source>
</reference>
<accession>A0A844G605</accession>
<dbReference type="AlphaFoldDB" id="A0A844G605"/>
<evidence type="ECO:0000313" key="7">
    <source>
        <dbReference type="EMBL" id="MST99310.1"/>
    </source>
</evidence>
<dbReference type="EMBL" id="VUNS01000034">
    <property type="protein sequence ID" value="MST99310.1"/>
    <property type="molecule type" value="Genomic_DNA"/>
</dbReference>
<protein>
    <submittedName>
        <fullName evidence="7">YihY/virulence factor BrkB family protein</fullName>
    </submittedName>
</protein>
<dbReference type="InterPro" id="IPR017039">
    <property type="entry name" value="Virul_fac_BrkB"/>
</dbReference>
<comment type="caution">
    <text evidence="7">The sequence shown here is derived from an EMBL/GenBank/DDBJ whole genome shotgun (WGS) entry which is preliminary data.</text>
</comment>
<evidence type="ECO:0000256" key="6">
    <source>
        <dbReference type="SAM" id="Phobius"/>
    </source>
</evidence>
<gene>
    <name evidence="7" type="ORF">FYJ85_19990</name>
</gene>
<evidence type="ECO:0000256" key="4">
    <source>
        <dbReference type="ARBA" id="ARBA00022989"/>
    </source>
</evidence>
<keyword evidence="3 6" id="KW-0812">Transmembrane</keyword>
<feature type="transmembrane region" description="Helical" evidence="6">
    <location>
        <begin position="260"/>
        <end position="278"/>
    </location>
</feature>
<dbReference type="GO" id="GO:0005886">
    <property type="term" value="C:plasma membrane"/>
    <property type="evidence" value="ECO:0007669"/>
    <property type="project" value="UniProtKB-SubCell"/>
</dbReference>
<dbReference type="PANTHER" id="PTHR30213:SF0">
    <property type="entry name" value="UPF0761 MEMBRANE PROTEIN YIHY"/>
    <property type="match status" value="1"/>
</dbReference>